<organism evidence="8 9">
    <name type="scientific">Catenulispora pinistramenti</name>
    <dbReference type="NCBI Taxonomy" id="2705254"/>
    <lineage>
        <taxon>Bacteria</taxon>
        <taxon>Bacillati</taxon>
        <taxon>Actinomycetota</taxon>
        <taxon>Actinomycetes</taxon>
        <taxon>Catenulisporales</taxon>
        <taxon>Catenulisporaceae</taxon>
        <taxon>Catenulispora</taxon>
    </lineage>
</organism>
<dbReference type="Proteomes" id="UP000730482">
    <property type="component" value="Unassembled WGS sequence"/>
</dbReference>
<evidence type="ECO:0000256" key="6">
    <source>
        <dbReference type="RuleBase" id="RU361157"/>
    </source>
</evidence>
<accession>A0ABS5KQW7</accession>
<evidence type="ECO:0000256" key="1">
    <source>
        <dbReference type="ARBA" id="ARBA00004141"/>
    </source>
</evidence>
<evidence type="ECO:0000256" key="2">
    <source>
        <dbReference type="ARBA" id="ARBA00022692"/>
    </source>
</evidence>
<keyword evidence="2 6" id="KW-0812">Transmembrane</keyword>
<keyword evidence="9" id="KW-1185">Reference proteome</keyword>
<protein>
    <recommendedName>
        <fullName evidence="6">Transport permease protein</fullName>
    </recommendedName>
</protein>
<keyword evidence="3 6" id="KW-1133">Transmembrane helix</keyword>
<feature type="transmembrane region" description="Helical" evidence="6">
    <location>
        <begin position="199"/>
        <end position="220"/>
    </location>
</feature>
<comment type="caution">
    <text evidence="8">The sequence shown here is derived from an EMBL/GenBank/DDBJ whole genome shotgun (WGS) entry which is preliminary data.</text>
</comment>
<dbReference type="PROSITE" id="PS51012">
    <property type="entry name" value="ABC_TM2"/>
    <property type="match status" value="1"/>
</dbReference>
<keyword evidence="4 6" id="KW-0472">Membrane</keyword>
<keyword evidence="6" id="KW-1003">Cell membrane</keyword>
<dbReference type="RefSeq" id="WP_212010032.1">
    <property type="nucleotide sequence ID" value="NZ_JAAFYZ010000049.1"/>
</dbReference>
<evidence type="ECO:0000259" key="7">
    <source>
        <dbReference type="PROSITE" id="PS51012"/>
    </source>
</evidence>
<feature type="transmembrane region" description="Helical" evidence="6">
    <location>
        <begin position="83"/>
        <end position="104"/>
    </location>
</feature>
<evidence type="ECO:0000313" key="9">
    <source>
        <dbReference type="Proteomes" id="UP000730482"/>
    </source>
</evidence>
<evidence type="ECO:0000313" key="8">
    <source>
        <dbReference type="EMBL" id="MBS2548448.1"/>
    </source>
</evidence>
<dbReference type="InterPro" id="IPR047817">
    <property type="entry name" value="ABC2_TM_bact-type"/>
</dbReference>
<dbReference type="InterPro" id="IPR013525">
    <property type="entry name" value="ABC2_TM"/>
</dbReference>
<dbReference type="PANTHER" id="PTHR43229">
    <property type="entry name" value="NODULATION PROTEIN J"/>
    <property type="match status" value="1"/>
</dbReference>
<name>A0ABS5KQW7_9ACTN</name>
<dbReference type="PIRSF" id="PIRSF006648">
    <property type="entry name" value="DrrB"/>
    <property type="match status" value="1"/>
</dbReference>
<evidence type="ECO:0000256" key="3">
    <source>
        <dbReference type="ARBA" id="ARBA00022989"/>
    </source>
</evidence>
<gene>
    <name evidence="8" type="ORF">KGQ19_16395</name>
</gene>
<dbReference type="InterPro" id="IPR051784">
    <property type="entry name" value="Nod_factor_ABC_transporter"/>
</dbReference>
<feature type="transmembrane region" description="Helical" evidence="6">
    <location>
        <begin position="49"/>
        <end position="71"/>
    </location>
</feature>
<sequence>MTAQTGTPLTVGPPRTAGTPLGRAVLALRDGRAIVLRNLSQMRHAPGEIVGAVLFPIIMVVIFGYIFGSAISVPGGGDYRDFLMPGMFAMTATFSVIVTMNKVAADNGKGVMDRFRSMPMARSAVPFGQTGADLIMSILGFAIMSIVGLVVGWRMHDGAGPALAAFGLILLFAYALHWVGVLLGLMFKNESTADRMTPLVFPVTMLSNSFVPTTGMPAWLRVIADWNPVSSLTQAARHLFGSPGAVTSHAWPMRHPVPAALLWAVVILGVCVPLAVRRYQRAGR</sequence>
<comment type="similarity">
    <text evidence="6">Belongs to the ABC-2 integral membrane protein family.</text>
</comment>
<feature type="domain" description="ABC transmembrane type-2" evidence="7">
    <location>
        <begin position="47"/>
        <end position="282"/>
    </location>
</feature>
<dbReference type="EMBL" id="JAAFYZ010000049">
    <property type="protein sequence ID" value="MBS2548448.1"/>
    <property type="molecule type" value="Genomic_DNA"/>
</dbReference>
<reference evidence="8 9" key="1">
    <citation type="submission" date="2020-02" db="EMBL/GenBank/DDBJ databases">
        <title>Acidophilic actinobacteria isolated from forest soil.</title>
        <authorList>
            <person name="Golinska P."/>
        </authorList>
    </citation>
    <scope>NUCLEOTIDE SEQUENCE [LARGE SCALE GENOMIC DNA]</scope>
    <source>
        <strain evidence="8 9">NL8</strain>
    </source>
</reference>
<feature type="transmembrane region" description="Helical" evidence="6">
    <location>
        <begin position="163"/>
        <end position="187"/>
    </location>
</feature>
<keyword evidence="6" id="KW-0813">Transport</keyword>
<comment type="subcellular location">
    <subcellularLocation>
        <location evidence="6">Cell membrane</location>
        <topology evidence="6">Multi-pass membrane protein</topology>
    </subcellularLocation>
    <subcellularLocation>
        <location evidence="1">Membrane</location>
        <topology evidence="1">Multi-pass membrane protein</topology>
    </subcellularLocation>
</comment>
<proteinExistence type="inferred from homology"/>
<dbReference type="PANTHER" id="PTHR43229:SF2">
    <property type="entry name" value="NODULATION PROTEIN J"/>
    <property type="match status" value="1"/>
</dbReference>
<dbReference type="Pfam" id="PF01061">
    <property type="entry name" value="ABC2_membrane"/>
    <property type="match status" value="1"/>
</dbReference>
<evidence type="ECO:0000256" key="4">
    <source>
        <dbReference type="ARBA" id="ARBA00023136"/>
    </source>
</evidence>
<feature type="transmembrane region" description="Helical" evidence="6">
    <location>
        <begin position="257"/>
        <end position="276"/>
    </location>
</feature>
<evidence type="ECO:0000256" key="5">
    <source>
        <dbReference type="ARBA" id="ARBA00023251"/>
    </source>
</evidence>
<dbReference type="InterPro" id="IPR000412">
    <property type="entry name" value="ABC_2_transport"/>
</dbReference>
<keyword evidence="5" id="KW-0046">Antibiotic resistance</keyword>
<feature type="transmembrane region" description="Helical" evidence="6">
    <location>
        <begin position="125"/>
        <end position="151"/>
    </location>
</feature>